<organism evidence="1 2">
    <name type="scientific">Fusarium decemcellulare</name>
    <dbReference type="NCBI Taxonomy" id="57161"/>
    <lineage>
        <taxon>Eukaryota</taxon>
        <taxon>Fungi</taxon>
        <taxon>Dikarya</taxon>
        <taxon>Ascomycota</taxon>
        <taxon>Pezizomycotina</taxon>
        <taxon>Sordariomycetes</taxon>
        <taxon>Hypocreomycetidae</taxon>
        <taxon>Hypocreales</taxon>
        <taxon>Nectriaceae</taxon>
        <taxon>Fusarium</taxon>
        <taxon>Fusarium decemcellulare species complex</taxon>
    </lineage>
</organism>
<evidence type="ECO:0000313" key="1">
    <source>
        <dbReference type="EMBL" id="KAJ3527513.1"/>
    </source>
</evidence>
<evidence type="ECO:0000313" key="2">
    <source>
        <dbReference type="Proteomes" id="UP001148629"/>
    </source>
</evidence>
<reference evidence="1" key="1">
    <citation type="submission" date="2022-08" db="EMBL/GenBank/DDBJ databases">
        <title>Genome Sequence of Fusarium decemcellulare.</title>
        <authorList>
            <person name="Buettner E."/>
        </authorList>
    </citation>
    <scope>NUCLEOTIDE SEQUENCE</scope>
    <source>
        <strain evidence="1">Babe19</strain>
    </source>
</reference>
<name>A0ACC1RX33_9HYPO</name>
<dbReference type="EMBL" id="JANRMS010001547">
    <property type="protein sequence ID" value="KAJ3527513.1"/>
    <property type="molecule type" value="Genomic_DNA"/>
</dbReference>
<gene>
    <name evidence="1" type="ORF">NM208_g10662</name>
</gene>
<protein>
    <submittedName>
        <fullName evidence="1">Uncharacterized protein</fullName>
    </submittedName>
</protein>
<proteinExistence type="predicted"/>
<comment type="caution">
    <text evidence="1">The sequence shown here is derived from an EMBL/GenBank/DDBJ whole genome shotgun (WGS) entry which is preliminary data.</text>
</comment>
<keyword evidence="2" id="KW-1185">Reference proteome</keyword>
<accession>A0ACC1RX33</accession>
<sequence>MMGILAHLINLLVRVFQYFRFRPRPLDGDKVIKRLPSEVIIEICDHLISVDKVAFALTCRHVYDVCKLRPALVAFQLEGSKKFQLLQRLERDGVAIEEILCSLCQKFHLPCITGDEDAQEQARACSSSIDENMGRRVRLFLPPFRCGFRPGCRNNSKPSAPE</sequence>
<dbReference type="Proteomes" id="UP001148629">
    <property type="component" value="Unassembled WGS sequence"/>
</dbReference>